<dbReference type="InterPro" id="IPR005225">
    <property type="entry name" value="Small_GTP-bd"/>
</dbReference>
<evidence type="ECO:0000256" key="1">
    <source>
        <dbReference type="ARBA" id="ARBA00022741"/>
    </source>
</evidence>
<keyword evidence="1" id="KW-0547">Nucleotide-binding</keyword>
<dbReference type="InterPro" id="IPR020849">
    <property type="entry name" value="Small_GTPase_Ras-type"/>
</dbReference>
<feature type="compositionally biased region" description="Basic and acidic residues" evidence="3">
    <location>
        <begin position="780"/>
        <end position="790"/>
    </location>
</feature>
<dbReference type="PROSITE" id="PS51419">
    <property type="entry name" value="RAB"/>
    <property type="match status" value="1"/>
</dbReference>
<dbReference type="InterPro" id="IPR027417">
    <property type="entry name" value="P-loop_NTPase"/>
</dbReference>
<dbReference type="PROSITE" id="PS51421">
    <property type="entry name" value="RAS"/>
    <property type="match status" value="1"/>
</dbReference>
<proteinExistence type="predicted"/>
<dbReference type="Gene3D" id="3.40.50.300">
    <property type="entry name" value="P-loop containing nucleotide triphosphate hydrolases"/>
    <property type="match status" value="1"/>
</dbReference>
<dbReference type="OrthoDB" id="5976022at2759"/>
<feature type="non-terminal residue" evidence="4">
    <location>
        <position position="1"/>
    </location>
</feature>
<dbReference type="GO" id="GO:0007165">
    <property type="term" value="P:signal transduction"/>
    <property type="evidence" value="ECO:0007669"/>
    <property type="project" value="InterPro"/>
</dbReference>
<keyword evidence="2" id="KW-0342">GTP-binding</keyword>
<dbReference type="SUPFAM" id="SSF52540">
    <property type="entry name" value="P-loop containing nucleoside triphosphate hydrolases"/>
    <property type="match status" value="1"/>
</dbReference>
<comment type="caution">
    <text evidence="4">The sequence shown here is derived from an EMBL/GenBank/DDBJ whole genome shotgun (WGS) entry which is preliminary data.</text>
</comment>
<dbReference type="GO" id="GO:0003924">
    <property type="term" value="F:GTPase activity"/>
    <property type="evidence" value="ECO:0007669"/>
    <property type="project" value="InterPro"/>
</dbReference>
<feature type="region of interest" description="Disordered" evidence="3">
    <location>
        <begin position="776"/>
        <end position="796"/>
    </location>
</feature>
<feature type="compositionally biased region" description="Polar residues" evidence="3">
    <location>
        <begin position="548"/>
        <end position="566"/>
    </location>
</feature>
<dbReference type="PRINTS" id="PR00449">
    <property type="entry name" value="RASTRNSFRMNG"/>
</dbReference>
<feature type="compositionally biased region" description="Polar residues" evidence="3">
    <location>
        <begin position="201"/>
        <end position="211"/>
    </location>
</feature>
<organism evidence="4 5">
    <name type="scientific">Reticulomyxa filosa</name>
    <dbReference type="NCBI Taxonomy" id="46433"/>
    <lineage>
        <taxon>Eukaryota</taxon>
        <taxon>Sar</taxon>
        <taxon>Rhizaria</taxon>
        <taxon>Retaria</taxon>
        <taxon>Foraminifera</taxon>
        <taxon>Monothalamids</taxon>
        <taxon>Reticulomyxidae</taxon>
        <taxon>Reticulomyxa</taxon>
    </lineage>
</organism>
<feature type="region of interest" description="Disordered" evidence="3">
    <location>
        <begin position="509"/>
        <end position="584"/>
    </location>
</feature>
<protein>
    <submittedName>
        <fullName evidence="4">RAS small monomeric GTPase RasA</fullName>
    </submittedName>
</protein>
<dbReference type="SMART" id="SM00175">
    <property type="entry name" value="RAB"/>
    <property type="match status" value="1"/>
</dbReference>
<feature type="compositionally biased region" description="Basic and acidic residues" evidence="3">
    <location>
        <begin position="386"/>
        <end position="395"/>
    </location>
</feature>
<feature type="region of interest" description="Disordered" evidence="3">
    <location>
        <begin position="282"/>
        <end position="420"/>
    </location>
</feature>
<name>X6LUP1_RETFI</name>
<evidence type="ECO:0000313" key="5">
    <source>
        <dbReference type="Proteomes" id="UP000023152"/>
    </source>
</evidence>
<keyword evidence="5" id="KW-1185">Reference proteome</keyword>
<dbReference type="FunFam" id="3.40.50.300:FF:001447">
    <property type="entry name" value="Ras-related protein Rab-1B"/>
    <property type="match status" value="1"/>
</dbReference>
<dbReference type="SMART" id="SM00174">
    <property type="entry name" value="RHO"/>
    <property type="match status" value="1"/>
</dbReference>
<dbReference type="GO" id="GO:0016020">
    <property type="term" value="C:membrane"/>
    <property type="evidence" value="ECO:0007669"/>
    <property type="project" value="InterPro"/>
</dbReference>
<dbReference type="Pfam" id="PF00071">
    <property type="entry name" value="Ras"/>
    <property type="match status" value="1"/>
</dbReference>
<gene>
    <name evidence="4" type="ORF">RFI_32977</name>
</gene>
<dbReference type="AlphaFoldDB" id="X6LUP1"/>
<dbReference type="GO" id="GO:0005525">
    <property type="term" value="F:GTP binding"/>
    <property type="evidence" value="ECO:0007669"/>
    <property type="project" value="UniProtKB-KW"/>
</dbReference>
<dbReference type="PANTHER" id="PTHR24070">
    <property type="entry name" value="RAS, DI-RAS, AND RHEB FAMILY MEMBERS OF SMALL GTPASE SUPERFAMILY"/>
    <property type="match status" value="1"/>
</dbReference>
<evidence type="ECO:0000256" key="3">
    <source>
        <dbReference type="SAM" id="MobiDB-lite"/>
    </source>
</evidence>
<accession>X6LUP1</accession>
<feature type="region of interest" description="Disordered" evidence="3">
    <location>
        <begin position="239"/>
        <end position="264"/>
    </location>
</feature>
<feature type="region of interest" description="Disordered" evidence="3">
    <location>
        <begin position="200"/>
        <end position="219"/>
    </location>
</feature>
<dbReference type="InterPro" id="IPR001806">
    <property type="entry name" value="Small_GTPase"/>
</dbReference>
<feature type="compositionally biased region" description="Pro residues" evidence="3">
    <location>
        <begin position="568"/>
        <end position="578"/>
    </location>
</feature>
<sequence>VYSQGTDIEACSIVPRNLIKVLDDSSLSLQSELVEDNTSGRKAKVAVGAVLRNLQTELVVPKEEEDIGKALQSKDNSLDIVNITKRRNMQSALMEGKQVLEQQQQQQQQQLVARLLDLEKTVQAREKVVGQVSADNRTSDDSTLENIQLVRTVEKLNDTLNRRKKMYVQVENEKCTKNMEVGHDSVKRSKYFVESPENKKVISSQQHFNSKTPHRGESQMGPFQNITAAILNKVDHCQSGSGSQSVLNDHRQANRQTTAKSASYTSIVQQHSTYLPLLQSQLGGDQRQHSPCDESFIISQPPTVAKPKTKGRGEHKFMGDSVQAVTRPERPISPPNVSKQKHHPPLHHIATSSIHIPPPPPSPPASQAQSKKQQQRLQSLGYQAMPKDEGRKGQTDEIVTSKAVQPVSIGGSSDGGCTRTRETSATLFNEPKTYRTKTDAYSYTCTDVTSNVQIGEPVTRTIGGRIRSNAHVIQVSSLSIYDSNPIFSEHNPSGIVCTAETPRTFCVGPISQSREERTQSDIHSQNTRSTRTDPLEEPKVPCSEKPQKQPQLKSQATGHNDVNITGSCPPPLQRPPPQNTSFCQGYDKTANKSNEYKIVVLGSSGVGKSALTIRFVADMFLDKHNPVMDDGYRKQVTIDDSPALLDILDITSQEESSSRQDQWLREAKGFLLVYNVTVKQTFEEMERWREKIVGVKEMDNVPIIIIGNKCDLTQSRQVQSKEGQALAQKWGEYCAFFETSAKDKIYIEEVFFEVVRKIRLIEEETGGIIQKQKQVTTSQSEEHFKNENTDNTHGSAVPLSSTPIVWNFQVLGEEFDNRTPV</sequence>
<feature type="non-terminal residue" evidence="4">
    <location>
        <position position="821"/>
    </location>
</feature>
<dbReference type="CDD" id="cd00876">
    <property type="entry name" value="Ras"/>
    <property type="match status" value="1"/>
</dbReference>
<feature type="compositionally biased region" description="Basic and acidic residues" evidence="3">
    <location>
        <begin position="530"/>
        <end position="539"/>
    </location>
</feature>
<dbReference type="EMBL" id="ASPP01029396">
    <property type="protein sequence ID" value="ETO04420.1"/>
    <property type="molecule type" value="Genomic_DNA"/>
</dbReference>
<dbReference type="NCBIfam" id="TIGR00231">
    <property type="entry name" value="small_GTP"/>
    <property type="match status" value="1"/>
</dbReference>
<evidence type="ECO:0000313" key="4">
    <source>
        <dbReference type="EMBL" id="ETO04420.1"/>
    </source>
</evidence>
<dbReference type="Proteomes" id="UP000023152">
    <property type="component" value="Unassembled WGS sequence"/>
</dbReference>
<feature type="compositionally biased region" description="Polar residues" evidence="3">
    <location>
        <begin position="254"/>
        <end position="264"/>
    </location>
</feature>
<reference evidence="4 5" key="1">
    <citation type="journal article" date="2013" name="Curr. Biol.">
        <title>The Genome of the Foraminiferan Reticulomyxa filosa.</title>
        <authorList>
            <person name="Glockner G."/>
            <person name="Hulsmann N."/>
            <person name="Schleicher M."/>
            <person name="Noegel A.A."/>
            <person name="Eichinger L."/>
            <person name="Gallinger C."/>
            <person name="Pawlowski J."/>
            <person name="Sierra R."/>
            <person name="Euteneuer U."/>
            <person name="Pillet L."/>
            <person name="Moustafa A."/>
            <person name="Platzer M."/>
            <person name="Groth M."/>
            <person name="Szafranski K."/>
            <person name="Schliwa M."/>
        </authorList>
    </citation>
    <scope>NUCLEOTIDE SEQUENCE [LARGE SCALE GENOMIC DNA]</scope>
</reference>
<evidence type="ECO:0000256" key="2">
    <source>
        <dbReference type="ARBA" id="ARBA00023134"/>
    </source>
</evidence>
<dbReference type="SMART" id="SM00173">
    <property type="entry name" value="RAS"/>
    <property type="match status" value="1"/>
</dbReference>